<feature type="binding site" evidence="4">
    <location>
        <position position="287"/>
    </location>
    <ligand>
        <name>Zn(2+)</name>
        <dbReference type="ChEBI" id="CHEBI:29105"/>
    </ligand>
</feature>
<dbReference type="GO" id="GO:0070403">
    <property type="term" value="F:NAD+ binding"/>
    <property type="evidence" value="ECO:0007669"/>
    <property type="project" value="InterPro"/>
</dbReference>
<keyword evidence="3" id="KW-0520">NAD</keyword>
<accession>A0A6A5YN69</accession>
<dbReference type="Gene3D" id="3.30.1600.10">
    <property type="entry name" value="SIR2/SIRT2 'Small Domain"/>
    <property type="match status" value="1"/>
</dbReference>
<feature type="binding site" evidence="4">
    <location>
        <position position="290"/>
    </location>
    <ligand>
        <name>Zn(2+)</name>
        <dbReference type="ChEBI" id="CHEBI:29105"/>
    </ligand>
</feature>
<dbReference type="GO" id="GO:0046872">
    <property type="term" value="F:metal ion binding"/>
    <property type="evidence" value="ECO:0007669"/>
    <property type="project" value="UniProtKB-KW"/>
</dbReference>
<feature type="domain" description="Deacetylase sirtuin-type" evidence="6">
    <location>
        <begin position="113"/>
        <end position="419"/>
    </location>
</feature>
<dbReference type="Gene3D" id="3.40.50.1220">
    <property type="entry name" value="TPP-binding domain"/>
    <property type="match status" value="1"/>
</dbReference>
<name>A0A6A5YN69_9PLEO</name>
<dbReference type="GO" id="GO:0006282">
    <property type="term" value="P:regulation of DNA repair"/>
    <property type="evidence" value="ECO:0007669"/>
    <property type="project" value="TreeGrafter"/>
</dbReference>
<evidence type="ECO:0000256" key="5">
    <source>
        <dbReference type="SAM" id="MobiDB-lite"/>
    </source>
</evidence>
<dbReference type="GO" id="GO:0000122">
    <property type="term" value="P:negative regulation of transcription by RNA polymerase II"/>
    <property type="evidence" value="ECO:0007669"/>
    <property type="project" value="TreeGrafter"/>
</dbReference>
<dbReference type="GO" id="GO:0031508">
    <property type="term" value="P:pericentric heterochromatin formation"/>
    <property type="evidence" value="ECO:0007669"/>
    <property type="project" value="TreeGrafter"/>
</dbReference>
<keyword evidence="8" id="KW-1185">Reference proteome</keyword>
<feature type="region of interest" description="Disordered" evidence="5">
    <location>
        <begin position="1"/>
        <end position="116"/>
    </location>
</feature>
<feature type="compositionally biased region" description="Low complexity" evidence="5">
    <location>
        <begin position="1"/>
        <end position="21"/>
    </location>
</feature>
<feature type="active site" description="Proton acceptor" evidence="4">
    <location>
        <position position="257"/>
    </location>
</feature>
<feature type="binding site" evidence="4">
    <location>
        <position position="268"/>
    </location>
    <ligand>
        <name>Zn(2+)</name>
        <dbReference type="ChEBI" id="CHEBI:29105"/>
    </ligand>
</feature>
<dbReference type="InterPro" id="IPR029035">
    <property type="entry name" value="DHS-like_NAD/FAD-binding_dom"/>
</dbReference>
<dbReference type="Pfam" id="PF02146">
    <property type="entry name" value="SIR2"/>
    <property type="match status" value="1"/>
</dbReference>
<feature type="binding site" evidence="4">
    <location>
        <position position="265"/>
    </location>
    <ligand>
        <name>Zn(2+)</name>
        <dbReference type="ChEBI" id="CHEBI:29105"/>
    </ligand>
</feature>
<dbReference type="InterPro" id="IPR050134">
    <property type="entry name" value="NAD-dep_sirtuin_deacylases"/>
</dbReference>
<dbReference type="PANTHER" id="PTHR11085">
    <property type="entry name" value="NAD-DEPENDENT PROTEIN DEACYLASE SIRTUIN-5, MITOCHONDRIAL-RELATED"/>
    <property type="match status" value="1"/>
</dbReference>
<dbReference type="PROSITE" id="PS50305">
    <property type="entry name" value="SIRTUIN"/>
    <property type="match status" value="1"/>
</dbReference>
<comment type="similarity">
    <text evidence="1">Belongs to the sirtuin family. Class I subfamily.</text>
</comment>
<feature type="compositionally biased region" description="Basic and acidic residues" evidence="5">
    <location>
        <begin position="500"/>
        <end position="512"/>
    </location>
</feature>
<evidence type="ECO:0000256" key="2">
    <source>
        <dbReference type="ARBA" id="ARBA00022679"/>
    </source>
</evidence>
<gene>
    <name evidence="7" type="ORF">BDV96DRAFT_556155</name>
</gene>
<feature type="region of interest" description="Disordered" evidence="5">
    <location>
        <begin position="601"/>
        <end position="671"/>
    </location>
</feature>
<keyword evidence="4" id="KW-0862">Zinc</keyword>
<evidence type="ECO:0000313" key="7">
    <source>
        <dbReference type="EMBL" id="KAF2108512.1"/>
    </source>
</evidence>
<dbReference type="InterPro" id="IPR026591">
    <property type="entry name" value="Sirtuin_cat_small_dom_sf"/>
</dbReference>
<dbReference type="EMBL" id="ML977347">
    <property type="protein sequence ID" value="KAF2108512.1"/>
    <property type="molecule type" value="Genomic_DNA"/>
</dbReference>
<dbReference type="InterPro" id="IPR003000">
    <property type="entry name" value="Sirtuin"/>
</dbReference>
<keyword evidence="2" id="KW-0808">Transferase</keyword>
<dbReference type="SUPFAM" id="SSF52467">
    <property type="entry name" value="DHS-like NAD/FAD-binding domain"/>
    <property type="match status" value="1"/>
</dbReference>
<dbReference type="OrthoDB" id="2919105at2759"/>
<sequence>MAYDLASDSASSPLSSAPSLDTPMDSDSEISMLSNSPSPPPELFVAQLRYPSPSLSSSSSQRSSRKASPAPASMTSTPSSCGDDRPRKKRKLADSDNKERPTKRLDLSNGEFNEEERPQLERLLKTLHKKRKIVVIAGAGISVSAGIPDFRSSTGLFKSLRKEHKLKSSGKDLFDASVYKDDTATSSFHDMVRQLSQSTKNAEPTAFHHLLASLAQEGRLLRLYTQNVDGIDTSLPPLKTQVPFPKKGPFPKTVQLHGGLEYMVCSKCHALSDFDSEMFVGPVPPACPQCVEKDEVRQAVDKRSHGIGRLRPRMVLYNEHNPDDEAIGACAALDLRTRPDAVIVAGTTLKVPGVRRIVREMCAVVRDRKDGVTVWINNDPEPISKDLANSWDLVVKGPCDAVAQQAAMLKWDEQKMYKEVTDDELKQTKAKQKKSVLIASPQKQIIQVQGQMLTPAQSPKIGAHVAIPSHLPPTPTKSNSRKRKSENGTLDFKVMKKPTVKPEKQENKEKAPPKKRARTSTKGKENSSDQRITDKFTAAKSTTKKHATKFIASKYSNNFDTENKVKMEEKMEEDTLPDPASLHCMTPKRTVTRWKLSDVPPYDVRQNGSPIQSPTMEPFTSPPTTPTHHYLGGLMTRPQSSETPEARPSSASSTLQEEMSKIVTPPSVPNGLGNLFNRVSSAVGTFFDS</sequence>
<dbReference type="GO" id="GO:0005634">
    <property type="term" value="C:nucleus"/>
    <property type="evidence" value="ECO:0007669"/>
    <property type="project" value="TreeGrafter"/>
</dbReference>
<dbReference type="GO" id="GO:0031934">
    <property type="term" value="C:mating-type region heterochromatin"/>
    <property type="evidence" value="ECO:0007669"/>
    <property type="project" value="TreeGrafter"/>
</dbReference>
<feature type="compositionally biased region" description="Basic and acidic residues" evidence="5">
    <location>
        <begin position="82"/>
        <end position="106"/>
    </location>
</feature>
<organism evidence="7 8">
    <name type="scientific">Lophiotrema nucula</name>
    <dbReference type="NCBI Taxonomy" id="690887"/>
    <lineage>
        <taxon>Eukaryota</taxon>
        <taxon>Fungi</taxon>
        <taxon>Dikarya</taxon>
        <taxon>Ascomycota</taxon>
        <taxon>Pezizomycotina</taxon>
        <taxon>Dothideomycetes</taxon>
        <taxon>Pleosporomycetidae</taxon>
        <taxon>Pleosporales</taxon>
        <taxon>Lophiotremataceae</taxon>
        <taxon>Lophiotrema</taxon>
    </lineage>
</organism>
<dbReference type="Proteomes" id="UP000799770">
    <property type="component" value="Unassembled WGS sequence"/>
</dbReference>
<dbReference type="InterPro" id="IPR026590">
    <property type="entry name" value="Ssirtuin_cat_dom"/>
</dbReference>
<feature type="compositionally biased region" description="Low complexity" evidence="5">
    <location>
        <begin position="49"/>
        <end position="80"/>
    </location>
</feature>
<feature type="compositionally biased region" description="Basic and acidic residues" evidence="5">
    <location>
        <begin position="522"/>
        <end position="534"/>
    </location>
</feature>
<evidence type="ECO:0000256" key="1">
    <source>
        <dbReference type="ARBA" id="ARBA00006924"/>
    </source>
</evidence>
<dbReference type="GO" id="GO:0017136">
    <property type="term" value="F:histone deacetylase activity, NAD-dependent"/>
    <property type="evidence" value="ECO:0007669"/>
    <property type="project" value="TreeGrafter"/>
</dbReference>
<evidence type="ECO:0000256" key="4">
    <source>
        <dbReference type="PROSITE-ProRule" id="PRU00236"/>
    </source>
</evidence>
<evidence type="ECO:0000259" key="6">
    <source>
        <dbReference type="PROSITE" id="PS50305"/>
    </source>
</evidence>
<proteinExistence type="inferred from homology"/>
<reference evidence="7" key="1">
    <citation type="journal article" date="2020" name="Stud. Mycol.">
        <title>101 Dothideomycetes genomes: a test case for predicting lifestyles and emergence of pathogens.</title>
        <authorList>
            <person name="Haridas S."/>
            <person name="Albert R."/>
            <person name="Binder M."/>
            <person name="Bloem J."/>
            <person name="Labutti K."/>
            <person name="Salamov A."/>
            <person name="Andreopoulos B."/>
            <person name="Baker S."/>
            <person name="Barry K."/>
            <person name="Bills G."/>
            <person name="Bluhm B."/>
            <person name="Cannon C."/>
            <person name="Castanera R."/>
            <person name="Culley D."/>
            <person name="Daum C."/>
            <person name="Ezra D."/>
            <person name="Gonzalez J."/>
            <person name="Henrissat B."/>
            <person name="Kuo A."/>
            <person name="Liang C."/>
            <person name="Lipzen A."/>
            <person name="Lutzoni F."/>
            <person name="Magnuson J."/>
            <person name="Mondo S."/>
            <person name="Nolan M."/>
            <person name="Ohm R."/>
            <person name="Pangilinan J."/>
            <person name="Park H.-J."/>
            <person name="Ramirez L."/>
            <person name="Alfaro M."/>
            <person name="Sun H."/>
            <person name="Tritt A."/>
            <person name="Yoshinaga Y."/>
            <person name="Zwiers L.-H."/>
            <person name="Turgeon B."/>
            <person name="Goodwin S."/>
            <person name="Spatafora J."/>
            <person name="Crous P."/>
            <person name="Grigoriev I."/>
        </authorList>
    </citation>
    <scope>NUCLEOTIDE SEQUENCE</scope>
    <source>
        <strain evidence="7">CBS 627.86</strain>
    </source>
</reference>
<feature type="region of interest" description="Disordered" evidence="5">
    <location>
        <begin position="465"/>
        <end position="542"/>
    </location>
</feature>
<protein>
    <submittedName>
        <fullName evidence="7">DHS-like NAD/FAD-binding domain-containing protein</fullName>
    </submittedName>
</protein>
<dbReference type="GO" id="GO:1990414">
    <property type="term" value="P:replication-born double-strand break repair via sister chromatid exchange"/>
    <property type="evidence" value="ECO:0007669"/>
    <property type="project" value="TreeGrafter"/>
</dbReference>
<dbReference type="AlphaFoldDB" id="A0A6A5YN69"/>
<evidence type="ECO:0000256" key="3">
    <source>
        <dbReference type="ARBA" id="ARBA00023027"/>
    </source>
</evidence>
<feature type="compositionally biased region" description="Polar residues" evidence="5">
    <location>
        <begin position="637"/>
        <end position="657"/>
    </location>
</feature>
<keyword evidence="4" id="KW-0479">Metal-binding</keyword>
<dbReference type="PANTHER" id="PTHR11085:SF15">
    <property type="entry name" value="NAD-DEPENDENT HISTONE DEACETYLASE HST4"/>
    <property type="match status" value="1"/>
</dbReference>
<evidence type="ECO:0000313" key="8">
    <source>
        <dbReference type="Proteomes" id="UP000799770"/>
    </source>
</evidence>